<dbReference type="InterPro" id="IPR050366">
    <property type="entry name" value="BP-dependent_transpt_permease"/>
</dbReference>
<dbReference type="PROSITE" id="PS50928">
    <property type="entry name" value="ABC_TM1"/>
    <property type="match status" value="1"/>
</dbReference>
<evidence type="ECO:0000256" key="3">
    <source>
        <dbReference type="ARBA" id="ARBA00022475"/>
    </source>
</evidence>
<dbReference type="KEGG" id="lyd:D7I47_06120"/>
<proteinExistence type="inferred from homology"/>
<dbReference type="InterPro" id="IPR000515">
    <property type="entry name" value="MetI-like"/>
</dbReference>
<dbReference type="GO" id="GO:0055085">
    <property type="term" value="P:transmembrane transport"/>
    <property type="evidence" value="ECO:0007669"/>
    <property type="project" value="InterPro"/>
</dbReference>
<dbReference type="AlphaFoldDB" id="A0A387B9T9"/>
<evidence type="ECO:0000313" key="10">
    <source>
        <dbReference type="Proteomes" id="UP000278886"/>
    </source>
</evidence>
<evidence type="ECO:0000256" key="4">
    <source>
        <dbReference type="ARBA" id="ARBA00022692"/>
    </source>
</evidence>
<feature type="domain" description="ABC transmembrane type-1" evidence="8">
    <location>
        <begin position="106"/>
        <end position="298"/>
    </location>
</feature>
<dbReference type="PANTHER" id="PTHR43386:SF1">
    <property type="entry name" value="D,D-DIPEPTIDE TRANSPORT SYSTEM PERMEASE PROTEIN DDPC-RELATED"/>
    <property type="match status" value="1"/>
</dbReference>
<accession>A0A387B9T9</accession>
<comment type="subcellular location">
    <subcellularLocation>
        <location evidence="1 7">Cell membrane</location>
        <topology evidence="1 7">Multi-pass membrane protein</topology>
    </subcellularLocation>
</comment>
<dbReference type="OrthoDB" id="9812701at2"/>
<protein>
    <submittedName>
        <fullName evidence="9">ABC transporter permease</fullName>
    </submittedName>
</protein>
<feature type="transmembrane region" description="Helical" evidence="7">
    <location>
        <begin position="146"/>
        <end position="167"/>
    </location>
</feature>
<feature type="transmembrane region" description="Helical" evidence="7">
    <location>
        <begin position="110"/>
        <end position="134"/>
    </location>
</feature>
<keyword evidence="5 7" id="KW-1133">Transmembrane helix</keyword>
<keyword evidence="10" id="KW-1185">Reference proteome</keyword>
<keyword evidence="4 7" id="KW-0812">Transmembrane</keyword>
<comment type="similarity">
    <text evidence="7">Belongs to the binding-protein-dependent transport system permease family.</text>
</comment>
<evidence type="ECO:0000259" key="8">
    <source>
        <dbReference type="PROSITE" id="PS50928"/>
    </source>
</evidence>
<evidence type="ECO:0000256" key="7">
    <source>
        <dbReference type="RuleBase" id="RU363032"/>
    </source>
</evidence>
<dbReference type="InterPro" id="IPR035906">
    <property type="entry name" value="MetI-like_sf"/>
</dbReference>
<dbReference type="Proteomes" id="UP000278886">
    <property type="component" value="Chromosome"/>
</dbReference>
<dbReference type="RefSeq" id="WP_120762224.1">
    <property type="nucleotide sequence ID" value="NZ_CP032630.1"/>
</dbReference>
<feature type="transmembrane region" description="Helical" evidence="7">
    <location>
        <begin position="173"/>
        <end position="191"/>
    </location>
</feature>
<evidence type="ECO:0000256" key="6">
    <source>
        <dbReference type="ARBA" id="ARBA00023136"/>
    </source>
</evidence>
<dbReference type="Gene3D" id="1.10.3720.10">
    <property type="entry name" value="MetI-like"/>
    <property type="match status" value="1"/>
</dbReference>
<feature type="transmembrane region" description="Helical" evidence="7">
    <location>
        <begin position="217"/>
        <end position="242"/>
    </location>
</feature>
<dbReference type="CDD" id="cd06261">
    <property type="entry name" value="TM_PBP2"/>
    <property type="match status" value="1"/>
</dbReference>
<evidence type="ECO:0000256" key="2">
    <source>
        <dbReference type="ARBA" id="ARBA00022448"/>
    </source>
</evidence>
<name>A0A387B9T9_9MICO</name>
<reference evidence="10" key="1">
    <citation type="submission" date="2018-09" db="EMBL/GenBank/DDBJ databases">
        <title>Genome sequencing of strain 2DFWR-13.</title>
        <authorList>
            <person name="Heo J."/>
            <person name="Kim S.-J."/>
            <person name="Kwon S.-W."/>
        </authorList>
    </citation>
    <scope>NUCLEOTIDE SEQUENCE [LARGE SCALE GENOMIC DNA]</scope>
    <source>
        <strain evidence="10">2DFWR-13</strain>
    </source>
</reference>
<dbReference type="EMBL" id="CP032630">
    <property type="protein sequence ID" value="AYF97876.1"/>
    <property type="molecule type" value="Genomic_DNA"/>
</dbReference>
<keyword evidence="6 7" id="KW-0472">Membrane</keyword>
<keyword evidence="2 7" id="KW-0813">Transport</keyword>
<evidence type="ECO:0000256" key="5">
    <source>
        <dbReference type="ARBA" id="ARBA00022989"/>
    </source>
</evidence>
<dbReference type="SUPFAM" id="SSF161098">
    <property type="entry name" value="MetI-like"/>
    <property type="match status" value="1"/>
</dbReference>
<dbReference type="PANTHER" id="PTHR43386">
    <property type="entry name" value="OLIGOPEPTIDE TRANSPORT SYSTEM PERMEASE PROTEIN APPC"/>
    <property type="match status" value="1"/>
</dbReference>
<sequence length="312" mass="33068">MTATTAGRDDLAVSARKTGFRTLVGKLARDPFAVASAVTIAVFLLAAILADPITAITGNDPFTYHQDLLDGQGQPLGWGGGISADHWFGVEPLTGRDLFSIVVYGARTSLFIGISATLLSVLIGTIVGITSGYFGGWYDRIMSRIVDVMFGFPVLVFLIALMAIIPADLPRPPFIVLVIGLFGWPGISRIVRGQALALRERNFVVASKAMGARSGRIVLGQVLPNVGATIIVVTSLIIPGMIAAEAALSFLGVGVTPPTPSWGRTIGDAILWVRTSPMYLVFPGAALFLVTLAFNVFGDSLRDALDPRTARR</sequence>
<organism evidence="9 10">
    <name type="scientific">Protaetiibacter intestinalis</name>
    <dbReference type="NCBI Taxonomy" id="2419774"/>
    <lineage>
        <taxon>Bacteria</taxon>
        <taxon>Bacillati</taxon>
        <taxon>Actinomycetota</taxon>
        <taxon>Actinomycetes</taxon>
        <taxon>Micrococcales</taxon>
        <taxon>Microbacteriaceae</taxon>
        <taxon>Protaetiibacter</taxon>
    </lineage>
</organism>
<feature type="transmembrane region" description="Helical" evidence="7">
    <location>
        <begin position="278"/>
        <end position="298"/>
    </location>
</feature>
<evidence type="ECO:0000256" key="1">
    <source>
        <dbReference type="ARBA" id="ARBA00004651"/>
    </source>
</evidence>
<feature type="transmembrane region" description="Helical" evidence="7">
    <location>
        <begin position="31"/>
        <end position="50"/>
    </location>
</feature>
<dbReference type="Pfam" id="PF00528">
    <property type="entry name" value="BPD_transp_1"/>
    <property type="match status" value="1"/>
</dbReference>
<evidence type="ECO:0000313" key="9">
    <source>
        <dbReference type="EMBL" id="AYF97876.1"/>
    </source>
</evidence>
<dbReference type="GO" id="GO:0005886">
    <property type="term" value="C:plasma membrane"/>
    <property type="evidence" value="ECO:0007669"/>
    <property type="project" value="UniProtKB-SubCell"/>
</dbReference>
<gene>
    <name evidence="9" type="ORF">D7I47_06120</name>
</gene>
<keyword evidence="3" id="KW-1003">Cell membrane</keyword>